<dbReference type="AlphaFoldDB" id="A0A9P0B0Y3"/>
<accession>A0A9P0B0Y3</accession>
<dbReference type="Pfam" id="PF16020">
    <property type="entry name" value="Deltameth_res"/>
    <property type="match status" value="1"/>
</dbReference>
<keyword evidence="1" id="KW-1133">Transmembrane helix</keyword>
<reference evidence="3" key="1">
    <citation type="submission" date="2021-12" db="EMBL/GenBank/DDBJ databases">
        <authorList>
            <person name="King R."/>
        </authorList>
    </citation>
    <scope>NUCLEOTIDE SEQUENCE</scope>
</reference>
<protein>
    <recommendedName>
        <fullName evidence="2">Deltamethrin resistance protein prag01 domain-containing protein</fullName>
    </recommendedName>
</protein>
<feature type="transmembrane region" description="Helical" evidence="1">
    <location>
        <begin position="55"/>
        <end position="75"/>
    </location>
</feature>
<sequence>MQAPRALGRAIINQVGRRNASYGSHVHSTYNDLPQPQGSWQTQYDANQRKYNGHLAMGVAALVGTLVFGKAAGFFEFYDDIPQHPAKIDSYK</sequence>
<feature type="domain" description="Deltamethrin resistance protein prag01" evidence="2">
    <location>
        <begin position="31"/>
        <end position="82"/>
    </location>
</feature>
<keyword evidence="1" id="KW-0472">Membrane</keyword>
<proteinExistence type="predicted"/>
<organism evidence="3 4">
    <name type="scientific">Brassicogethes aeneus</name>
    <name type="common">Rape pollen beetle</name>
    <name type="synonym">Meligethes aeneus</name>
    <dbReference type="NCBI Taxonomy" id="1431903"/>
    <lineage>
        <taxon>Eukaryota</taxon>
        <taxon>Metazoa</taxon>
        <taxon>Ecdysozoa</taxon>
        <taxon>Arthropoda</taxon>
        <taxon>Hexapoda</taxon>
        <taxon>Insecta</taxon>
        <taxon>Pterygota</taxon>
        <taxon>Neoptera</taxon>
        <taxon>Endopterygota</taxon>
        <taxon>Coleoptera</taxon>
        <taxon>Polyphaga</taxon>
        <taxon>Cucujiformia</taxon>
        <taxon>Nitidulidae</taxon>
        <taxon>Meligethinae</taxon>
        <taxon>Brassicogethes</taxon>
    </lineage>
</organism>
<dbReference type="PANTHER" id="PTHR22133">
    <property type="entry name" value="AT01821P-RELATED"/>
    <property type="match status" value="1"/>
</dbReference>
<evidence type="ECO:0000259" key="2">
    <source>
        <dbReference type="Pfam" id="PF16020"/>
    </source>
</evidence>
<gene>
    <name evidence="3" type="ORF">MELIAE_LOCUS5084</name>
</gene>
<evidence type="ECO:0000256" key="1">
    <source>
        <dbReference type="SAM" id="Phobius"/>
    </source>
</evidence>
<evidence type="ECO:0000313" key="4">
    <source>
        <dbReference type="Proteomes" id="UP001154078"/>
    </source>
</evidence>
<name>A0A9P0B0Y3_BRAAE</name>
<evidence type="ECO:0000313" key="3">
    <source>
        <dbReference type="EMBL" id="CAH0552965.1"/>
    </source>
</evidence>
<keyword evidence="4" id="KW-1185">Reference proteome</keyword>
<dbReference type="PANTHER" id="PTHR22133:SF2">
    <property type="entry name" value="AT01821P-RELATED"/>
    <property type="match status" value="1"/>
</dbReference>
<dbReference type="Proteomes" id="UP001154078">
    <property type="component" value="Chromosome 3"/>
</dbReference>
<dbReference type="EMBL" id="OV121134">
    <property type="protein sequence ID" value="CAH0552965.1"/>
    <property type="molecule type" value="Genomic_DNA"/>
</dbReference>
<dbReference type="InterPro" id="IPR031973">
    <property type="entry name" value="Deltameth_res_prag01"/>
</dbReference>
<keyword evidence="1" id="KW-0812">Transmembrane</keyword>
<dbReference type="OrthoDB" id="9981889at2759"/>